<evidence type="ECO:0000259" key="5">
    <source>
        <dbReference type="Pfam" id="PF07992"/>
    </source>
</evidence>
<dbReference type="InterPro" id="IPR016156">
    <property type="entry name" value="FAD/NAD-linked_Rdtase_dimer_sf"/>
</dbReference>
<dbReference type="Proteomes" id="UP000000552">
    <property type="component" value="Plasmid pMLa"/>
</dbReference>
<dbReference type="SUPFAM" id="SSF51905">
    <property type="entry name" value="FAD/NAD(P)-binding domain"/>
    <property type="match status" value="2"/>
</dbReference>
<comment type="cofactor">
    <cofactor evidence="1">
        <name>FAD</name>
        <dbReference type="ChEBI" id="CHEBI:57692"/>
    </cofactor>
</comment>
<evidence type="ECO:0000256" key="1">
    <source>
        <dbReference type="ARBA" id="ARBA00001974"/>
    </source>
</evidence>
<feature type="domain" description="FAD/NAD(P)-binding" evidence="5">
    <location>
        <begin position="3"/>
        <end position="297"/>
    </location>
</feature>
<dbReference type="Gene3D" id="3.30.390.30">
    <property type="match status" value="1"/>
</dbReference>
<dbReference type="InterPro" id="IPR050446">
    <property type="entry name" value="FAD-oxidoreductase/Apoptosis"/>
</dbReference>
<protein>
    <submittedName>
        <fullName evidence="7">Putative ferredoxin reductase</fullName>
    </submittedName>
</protein>
<dbReference type="PRINTS" id="PR00368">
    <property type="entry name" value="FADPNR"/>
</dbReference>
<evidence type="ECO:0000259" key="6">
    <source>
        <dbReference type="Pfam" id="PF14759"/>
    </source>
</evidence>
<dbReference type="PANTHER" id="PTHR43557:SF2">
    <property type="entry name" value="RIESKE DOMAIN-CONTAINING PROTEIN-RELATED"/>
    <property type="match status" value="1"/>
</dbReference>
<keyword evidence="7" id="KW-0614">Plasmid</keyword>
<dbReference type="EMBL" id="BA000013">
    <property type="protein sequence ID" value="BAB54603.1"/>
    <property type="molecule type" value="Genomic_DNA"/>
</dbReference>
<dbReference type="GO" id="GO:0016651">
    <property type="term" value="F:oxidoreductase activity, acting on NAD(P)H"/>
    <property type="evidence" value="ECO:0007669"/>
    <property type="project" value="TreeGrafter"/>
</dbReference>
<keyword evidence="3" id="KW-0274">FAD</keyword>
<geneLocation type="plasmid" evidence="7 8">
    <name>pMLa</name>
</geneLocation>
<name>Q981V6_RHILO</name>
<dbReference type="InterPro" id="IPR036188">
    <property type="entry name" value="FAD/NAD-bd_sf"/>
</dbReference>
<dbReference type="HOGENOM" id="CLU_003291_4_0_5"/>
<evidence type="ECO:0000256" key="3">
    <source>
        <dbReference type="ARBA" id="ARBA00022827"/>
    </source>
</evidence>
<reference evidence="7 8" key="1">
    <citation type="journal article" date="2000" name="DNA Res.">
        <title>Complete genome structure of the nitrogen-fixing symbiotic bacterium Mesorhizobium loti.</title>
        <authorList>
            <person name="Kaneko T."/>
            <person name="Nakamura Y."/>
            <person name="Sato S."/>
            <person name="Asamizu E."/>
            <person name="Kato T."/>
            <person name="Sasamoto S."/>
            <person name="Watanabe A."/>
            <person name="Idesawa K."/>
            <person name="Ishikawa A."/>
            <person name="Kawashima K."/>
            <person name="Kimura T."/>
            <person name="Kishida Y."/>
            <person name="Kiyokawa C."/>
            <person name="Kohara M."/>
            <person name="Matsumoto M."/>
            <person name="Matsuno A."/>
            <person name="Mochizuki Y."/>
            <person name="Nakayama S."/>
            <person name="Nakazaki N."/>
            <person name="Shimpo S."/>
            <person name="Sugimoto M."/>
            <person name="Takeuchi C."/>
            <person name="Yamada M."/>
            <person name="Tabata S."/>
        </authorList>
    </citation>
    <scope>NUCLEOTIDE SEQUENCE [LARGE SCALE GENOMIC DNA]</scope>
    <source>
        <strain evidence="8">LMG 29417 / CECT 9101 / MAFF 303099</strain>
        <plasmid evidence="7 8">pMLa</plasmid>
    </source>
</reference>
<evidence type="ECO:0000313" key="8">
    <source>
        <dbReference type="Proteomes" id="UP000000552"/>
    </source>
</evidence>
<evidence type="ECO:0000256" key="4">
    <source>
        <dbReference type="ARBA" id="ARBA00023002"/>
    </source>
</evidence>
<evidence type="ECO:0000256" key="2">
    <source>
        <dbReference type="ARBA" id="ARBA00022630"/>
    </source>
</evidence>
<dbReference type="PRINTS" id="PR00411">
    <property type="entry name" value="PNDRDTASEI"/>
</dbReference>
<dbReference type="Pfam" id="PF07992">
    <property type="entry name" value="Pyr_redox_2"/>
    <property type="match status" value="1"/>
</dbReference>
<accession>Q981V6</accession>
<gene>
    <name evidence="7" type="ordered locus">mll9218</name>
</gene>
<dbReference type="PANTHER" id="PTHR43557">
    <property type="entry name" value="APOPTOSIS-INDUCING FACTOR 1"/>
    <property type="match status" value="1"/>
</dbReference>
<dbReference type="KEGG" id="mlo:mll9218"/>
<dbReference type="SUPFAM" id="SSF55424">
    <property type="entry name" value="FAD/NAD-linked reductases, dimerisation (C-terminal) domain"/>
    <property type="match status" value="1"/>
</dbReference>
<dbReference type="PATRIC" id="fig|266835.9.peg.7022"/>
<feature type="domain" description="Reductase C-terminal" evidence="6">
    <location>
        <begin position="316"/>
        <end position="392"/>
    </location>
</feature>
<sequence length="419" mass="45407">MGDFVIIGSGVAGHRAAAELHRLDPSQSVYVVGTEPGAPYDRPPLSKEYLKTTEPVRPDLGPAEIYKSNVTLRDGLTATSIDRPNQTIALSDGSSIQYDRLLLATGSRLRHLDLPNIDPARVFYLRTILDAQRLRTALDNHLRIAIIGGGFVGLEIAAAAKRNGCTVTLLERAPELLSRGATPPLAEFARKMHSRQDVRIFLGINISEAFQDGSDIVLRWPEGEVRSDILVVGVGIIPNIELALQCGLATADGILVDQQCRTSDEWIFAAGEVTSYPVDRLGVHIRTESWSSASAQGTVAATSMLGRNGMFNELPWFWSDQYDCNIQCLGLPKRASRFHQIGDLNSESWLRIGVDDAGSLVGAESVNKGREMSALRRADRRGEPIPTALIKDSILVQSCSTVGDLGAGSASLNVNVRTQ</sequence>
<evidence type="ECO:0000313" key="7">
    <source>
        <dbReference type="EMBL" id="BAB54603.1"/>
    </source>
</evidence>
<dbReference type="AlphaFoldDB" id="Q981V6"/>
<keyword evidence="4" id="KW-0560">Oxidoreductase</keyword>
<dbReference type="Gene3D" id="3.50.50.60">
    <property type="entry name" value="FAD/NAD(P)-binding domain"/>
    <property type="match status" value="2"/>
</dbReference>
<dbReference type="Pfam" id="PF14759">
    <property type="entry name" value="Reductase_C"/>
    <property type="match status" value="1"/>
</dbReference>
<organism evidence="7 8">
    <name type="scientific">Mesorhizobium japonicum (strain LMG 29417 / CECT 9101 / MAFF 303099)</name>
    <name type="common">Mesorhizobium loti (strain MAFF 303099)</name>
    <dbReference type="NCBI Taxonomy" id="266835"/>
    <lineage>
        <taxon>Bacteria</taxon>
        <taxon>Pseudomonadati</taxon>
        <taxon>Pseudomonadota</taxon>
        <taxon>Alphaproteobacteria</taxon>
        <taxon>Hyphomicrobiales</taxon>
        <taxon>Phyllobacteriaceae</taxon>
        <taxon>Mesorhizobium</taxon>
    </lineage>
</organism>
<keyword evidence="2" id="KW-0285">Flavoprotein</keyword>
<dbReference type="InterPro" id="IPR028202">
    <property type="entry name" value="Reductase_C"/>
</dbReference>
<dbReference type="GO" id="GO:0005737">
    <property type="term" value="C:cytoplasm"/>
    <property type="evidence" value="ECO:0007669"/>
    <property type="project" value="TreeGrafter"/>
</dbReference>
<dbReference type="InterPro" id="IPR023753">
    <property type="entry name" value="FAD/NAD-binding_dom"/>
</dbReference>
<proteinExistence type="predicted"/>